<dbReference type="Proteomes" id="UP000055024">
    <property type="component" value="Unassembled WGS sequence"/>
</dbReference>
<name>A0A0V1GEA2_9BILA</name>
<dbReference type="EMBL" id="JYDP01002742">
    <property type="protein sequence ID" value="KRY96536.1"/>
    <property type="molecule type" value="Genomic_DNA"/>
</dbReference>
<sequence length="31" mass="3304">MKKLAFAQKGGKLSSTGISGQDKAGIRKFLH</sequence>
<evidence type="ECO:0000313" key="3">
    <source>
        <dbReference type="Proteomes" id="UP000055024"/>
    </source>
</evidence>
<organism evidence="2 3">
    <name type="scientific">Trichinella zimbabwensis</name>
    <dbReference type="NCBI Taxonomy" id="268475"/>
    <lineage>
        <taxon>Eukaryota</taxon>
        <taxon>Metazoa</taxon>
        <taxon>Ecdysozoa</taxon>
        <taxon>Nematoda</taxon>
        <taxon>Enoplea</taxon>
        <taxon>Dorylaimia</taxon>
        <taxon>Trichinellida</taxon>
        <taxon>Trichinellidae</taxon>
        <taxon>Trichinella</taxon>
    </lineage>
</organism>
<protein>
    <submittedName>
        <fullName evidence="2">Uncharacterized protein</fullName>
    </submittedName>
</protein>
<comment type="caution">
    <text evidence="2">The sequence shown here is derived from an EMBL/GenBank/DDBJ whole genome shotgun (WGS) entry which is preliminary data.</text>
</comment>
<keyword evidence="3" id="KW-1185">Reference proteome</keyword>
<evidence type="ECO:0000256" key="1">
    <source>
        <dbReference type="SAM" id="MobiDB-lite"/>
    </source>
</evidence>
<feature type="region of interest" description="Disordered" evidence="1">
    <location>
        <begin position="1"/>
        <end position="31"/>
    </location>
</feature>
<evidence type="ECO:0000313" key="2">
    <source>
        <dbReference type="EMBL" id="KRY96536.1"/>
    </source>
</evidence>
<reference evidence="2 3" key="1">
    <citation type="submission" date="2015-01" db="EMBL/GenBank/DDBJ databases">
        <title>Evolution of Trichinella species and genotypes.</title>
        <authorList>
            <person name="Korhonen P.K."/>
            <person name="Edoardo P."/>
            <person name="Giuseppe L.R."/>
            <person name="Gasser R.B."/>
        </authorList>
    </citation>
    <scope>NUCLEOTIDE SEQUENCE [LARGE SCALE GENOMIC DNA]</scope>
    <source>
        <strain evidence="2">ISS1029</strain>
    </source>
</reference>
<dbReference type="AlphaFoldDB" id="A0A0V1GEA2"/>
<proteinExistence type="predicted"/>
<gene>
    <name evidence="2" type="ORF">T11_17318</name>
</gene>
<accession>A0A0V1GEA2</accession>